<dbReference type="PROSITE" id="PS51679">
    <property type="entry name" value="SAM_MT_C5"/>
    <property type="match status" value="1"/>
</dbReference>
<gene>
    <name evidence="5" type="ORF">ANCDUO_03127</name>
</gene>
<name>A0A0C2DUN8_9BILA</name>
<protein>
    <submittedName>
        <fullName evidence="5">C-5 cytosine-specific DNA methylase</fullName>
    </submittedName>
</protein>
<dbReference type="Pfam" id="PF00145">
    <property type="entry name" value="DNA_methylase"/>
    <property type="match status" value="2"/>
</dbReference>
<keyword evidence="6" id="KW-1185">Reference proteome</keyword>
<feature type="active site" evidence="4">
    <location>
        <position position="201"/>
    </location>
</feature>
<dbReference type="Proteomes" id="UP000054047">
    <property type="component" value="Unassembled WGS sequence"/>
</dbReference>
<evidence type="ECO:0000256" key="1">
    <source>
        <dbReference type="ARBA" id="ARBA00022603"/>
    </source>
</evidence>
<accession>A0A0C2DUN8</accession>
<dbReference type="Gene3D" id="3.90.120.10">
    <property type="entry name" value="DNA Methylase, subunit A, domain 2"/>
    <property type="match status" value="1"/>
</dbReference>
<dbReference type="GO" id="GO:0008168">
    <property type="term" value="F:methyltransferase activity"/>
    <property type="evidence" value="ECO:0007669"/>
    <property type="project" value="UniProtKB-KW"/>
</dbReference>
<keyword evidence="3 4" id="KW-0949">S-adenosyl-L-methionine</keyword>
<dbReference type="InterPro" id="IPR050750">
    <property type="entry name" value="C5-MTase"/>
</dbReference>
<dbReference type="Gene3D" id="3.40.50.150">
    <property type="entry name" value="Vaccinia Virus protein VP39"/>
    <property type="match status" value="2"/>
</dbReference>
<dbReference type="GO" id="GO:0032259">
    <property type="term" value="P:methylation"/>
    <property type="evidence" value="ECO:0007669"/>
    <property type="project" value="UniProtKB-KW"/>
</dbReference>
<dbReference type="InterPro" id="IPR029063">
    <property type="entry name" value="SAM-dependent_MTases_sf"/>
</dbReference>
<dbReference type="SUPFAM" id="SSF53335">
    <property type="entry name" value="S-adenosyl-L-methionine-dependent methyltransferases"/>
    <property type="match status" value="1"/>
</dbReference>
<evidence type="ECO:0000256" key="3">
    <source>
        <dbReference type="ARBA" id="ARBA00022691"/>
    </source>
</evidence>
<proteinExistence type="inferred from homology"/>
<dbReference type="EMBL" id="KN727077">
    <property type="protein sequence ID" value="KIH66547.1"/>
    <property type="molecule type" value="Genomic_DNA"/>
</dbReference>
<reference evidence="5 6" key="1">
    <citation type="submission" date="2013-12" db="EMBL/GenBank/DDBJ databases">
        <title>Draft genome of the parsitic nematode Ancylostoma duodenale.</title>
        <authorList>
            <person name="Mitreva M."/>
        </authorList>
    </citation>
    <scope>NUCLEOTIDE SEQUENCE [LARGE SCALE GENOMIC DNA]</scope>
    <source>
        <strain evidence="5 6">Zhejiang</strain>
    </source>
</reference>
<evidence type="ECO:0000313" key="6">
    <source>
        <dbReference type="Proteomes" id="UP000054047"/>
    </source>
</evidence>
<dbReference type="AlphaFoldDB" id="A0A0C2DUN8"/>
<keyword evidence="1 4" id="KW-0489">Methyltransferase</keyword>
<dbReference type="PANTHER" id="PTHR46098">
    <property type="entry name" value="TRNA (CYTOSINE(38)-C(5))-METHYLTRANSFERASE"/>
    <property type="match status" value="1"/>
</dbReference>
<evidence type="ECO:0000313" key="5">
    <source>
        <dbReference type="EMBL" id="KIH66547.1"/>
    </source>
</evidence>
<comment type="similarity">
    <text evidence="4">Belongs to the class I-like SAM-binding methyltransferase superfamily. C5-methyltransferase family.</text>
</comment>
<dbReference type="GO" id="GO:0005634">
    <property type="term" value="C:nucleus"/>
    <property type="evidence" value="ECO:0007669"/>
    <property type="project" value="TreeGrafter"/>
</dbReference>
<sequence>MTFTAIEFYSGIGGMHYALRDAFPNSCVLAACDINTTANKIYSHNFPKTPLLQNNIQMGLTSQPQHCCVSDMEVRSWTEKYLGKFYFTTSNPRSTDQIIAACAFGNEVLKEFDESILCKRKGPAWKITTCLSTLFLNPKGFGKVNCLDARIPQLSEECHLLGGVKDKTMKRDLAIGNGEGALSVNKLDKLQADLWMMSPPCQPFTKKGLRKGIDDHRCDSLMMLMEKLKEMKNRPSFILLENVVGFEDSSAHDAVVATLHALNYGTKECILSPLQFGVPNSRPRYYLIASTRFSVGDMAEEISKCFPQENSVEREEISSFVDGTLRTPSLFLDKDVIERPDFVSENRLTDAALDNPDDLPENLRRLSPREVANLMCFPKDFETPPDVSDKQMYQCLGNSINASQPTVPALDGAYVAHKL</sequence>
<evidence type="ECO:0000256" key="2">
    <source>
        <dbReference type="ARBA" id="ARBA00022679"/>
    </source>
</evidence>
<evidence type="ECO:0000256" key="4">
    <source>
        <dbReference type="PROSITE-ProRule" id="PRU01016"/>
    </source>
</evidence>
<organism evidence="5 6">
    <name type="scientific">Ancylostoma duodenale</name>
    <dbReference type="NCBI Taxonomy" id="51022"/>
    <lineage>
        <taxon>Eukaryota</taxon>
        <taxon>Metazoa</taxon>
        <taxon>Ecdysozoa</taxon>
        <taxon>Nematoda</taxon>
        <taxon>Chromadorea</taxon>
        <taxon>Rhabditida</taxon>
        <taxon>Rhabditina</taxon>
        <taxon>Rhabditomorpha</taxon>
        <taxon>Strongyloidea</taxon>
        <taxon>Ancylostomatidae</taxon>
        <taxon>Ancylostomatinae</taxon>
        <taxon>Ancylostoma</taxon>
    </lineage>
</organism>
<dbReference type="PANTHER" id="PTHR46098:SF1">
    <property type="entry name" value="TRNA (CYTOSINE(38)-C(5))-METHYLTRANSFERASE"/>
    <property type="match status" value="1"/>
</dbReference>
<dbReference type="PRINTS" id="PR00105">
    <property type="entry name" value="C5METTRFRASE"/>
</dbReference>
<keyword evidence="2 4" id="KW-0808">Transferase</keyword>
<dbReference type="InterPro" id="IPR001525">
    <property type="entry name" value="C5_MeTfrase"/>
</dbReference>
<dbReference type="OrthoDB" id="414133at2759"/>